<evidence type="ECO:0000313" key="1">
    <source>
        <dbReference type="EMBL" id="BAN34017.1"/>
    </source>
</evidence>
<proteinExistence type="predicted"/>
<dbReference type="PANTHER" id="PTHR46523:SF1">
    <property type="entry name" value="DCTP PYROPHOSPHATASE 1"/>
    <property type="match status" value="1"/>
</dbReference>
<accession>S6AZT3</accession>
<name>S6AZT3_SULDS</name>
<reference evidence="1 2" key="1">
    <citation type="journal article" date="2012" name="Appl. Environ. Microbiol.">
        <title>Draft genome sequence of a psychrotolerant sulfur-oxidizing bacterium, Sulfuricella denitrificans skB26, and proteomic insights into cold adaptation.</title>
        <authorList>
            <person name="Watanabe T."/>
            <person name="Kojima H."/>
            <person name="Fukui M."/>
        </authorList>
    </citation>
    <scope>NUCLEOTIDE SEQUENCE [LARGE SCALE GENOMIC DNA]</scope>
    <source>
        <strain evidence="2">skB26</strain>
    </source>
</reference>
<keyword evidence="2" id="KW-1185">Reference proteome</keyword>
<dbReference type="STRING" id="1163617.SCD_n00168"/>
<dbReference type="OrthoDB" id="9791898at2"/>
<dbReference type="InterPro" id="IPR052555">
    <property type="entry name" value="dCTP_Pyrophosphatase"/>
</dbReference>
<evidence type="ECO:0000313" key="2">
    <source>
        <dbReference type="Proteomes" id="UP000015559"/>
    </source>
</evidence>
<protein>
    <submittedName>
        <fullName evidence="1">MazG nucleotide pyrophosphohydrolase</fullName>
    </submittedName>
</protein>
<dbReference type="KEGG" id="sdr:SCD_n00168"/>
<dbReference type="AlphaFoldDB" id="S6AZT3"/>
<dbReference type="Proteomes" id="UP000015559">
    <property type="component" value="Chromosome"/>
</dbReference>
<organism evidence="1 2">
    <name type="scientific">Sulfuricella denitrificans (strain DSM 22764 / NBRC 105220 / skB26)</name>
    <dbReference type="NCBI Taxonomy" id="1163617"/>
    <lineage>
        <taxon>Bacteria</taxon>
        <taxon>Pseudomonadati</taxon>
        <taxon>Pseudomonadota</taxon>
        <taxon>Betaproteobacteria</taxon>
        <taxon>Nitrosomonadales</taxon>
        <taxon>Sulfuricellaceae</taxon>
        <taxon>Sulfuricella</taxon>
    </lineage>
</organism>
<sequence>MDSLAELKNKLRNFARERDWEKFHSPKNLAMAMIVEAAELVEHFQWLTAEQSQTLDTSKLEEVRQEIGDVLIYLTRIADQLGIDPVAAAHDKMVINAAKYPAELARGSAAKSGDFSKR</sequence>
<dbReference type="GO" id="GO:0009143">
    <property type="term" value="P:nucleoside triphosphate catabolic process"/>
    <property type="evidence" value="ECO:0007669"/>
    <property type="project" value="InterPro"/>
</dbReference>
<dbReference type="GO" id="GO:0047429">
    <property type="term" value="F:nucleoside triphosphate diphosphatase activity"/>
    <property type="evidence" value="ECO:0007669"/>
    <property type="project" value="InterPro"/>
</dbReference>
<dbReference type="PANTHER" id="PTHR46523">
    <property type="entry name" value="DCTP PYROPHOSPHATASE 1"/>
    <property type="match status" value="1"/>
</dbReference>
<gene>
    <name evidence="1" type="ORF">SCD_n00168</name>
</gene>
<dbReference type="HOGENOM" id="CLU_110454_0_3_4"/>
<dbReference type="Gene3D" id="1.10.287.1080">
    <property type="entry name" value="MazG-like"/>
    <property type="match status" value="1"/>
</dbReference>
<dbReference type="RefSeq" id="WP_009207037.1">
    <property type="nucleotide sequence ID" value="NC_022357.1"/>
</dbReference>
<dbReference type="InterPro" id="IPR025984">
    <property type="entry name" value="DCTPP"/>
</dbReference>
<dbReference type="Pfam" id="PF12643">
    <property type="entry name" value="MazG-like"/>
    <property type="match status" value="1"/>
</dbReference>
<dbReference type="PIRSF" id="PIRSF029826">
    <property type="entry name" value="UCP029826_pph"/>
    <property type="match status" value="1"/>
</dbReference>
<dbReference type="CDD" id="cd11537">
    <property type="entry name" value="NTP-PPase_RS21-C6_like"/>
    <property type="match status" value="1"/>
</dbReference>
<keyword evidence="1" id="KW-0378">Hydrolase</keyword>
<dbReference type="SUPFAM" id="SSF101386">
    <property type="entry name" value="all-alpha NTP pyrophosphatases"/>
    <property type="match status" value="1"/>
</dbReference>
<dbReference type="eggNOG" id="COG1694">
    <property type="taxonomic scope" value="Bacteria"/>
</dbReference>
<dbReference type="EMBL" id="AP013066">
    <property type="protein sequence ID" value="BAN34017.1"/>
    <property type="molecule type" value="Genomic_DNA"/>
</dbReference>